<dbReference type="InterPro" id="IPR000182">
    <property type="entry name" value="GNAT_dom"/>
</dbReference>
<evidence type="ECO:0000259" key="4">
    <source>
        <dbReference type="PROSITE" id="PS51186"/>
    </source>
</evidence>
<comment type="caution">
    <text evidence="5">The sequence shown here is derived from an EMBL/GenBank/DDBJ whole genome shotgun (WGS) entry which is preliminary data.</text>
</comment>
<dbReference type="SUPFAM" id="SSF55729">
    <property type="entry name" value="Acyl-CoA N-acyltransferases (Nat)"/>
    <property type="match status" value="1"/>
</dbReference>
<evidence type="ECO:0000256" key="1">
    <source>
        <dbReference type="ARBA" id="ARBA00022679"/>
    </source>
</evidence>
<dbReference type="AlphaFoldDB" id="A0A437QR76"/>
<organism evidence="5 6">
    <name type="scientific">Rheinheimera riviphila</name>
    <dbReference type="NCBI Taxonomy" id="1834037"/>
    <lineage>
        <taxon>Bacteria</taxon>
        <taxon>Pseudomonadati</taxon>
        <taxon>Pseudomonadota</taxon>
        <taxon>Gammaproteobacteria</taxon>
        <taxon>Chromatiales</taxon>
        <taxon>Chromatiaceae</taxon>
        <taxon>Rheinheimera</taxon>
    </lineage>
</organism>
<evidence type="ECO:0000313" key="5">
    <source>
        <dbReference type="EMBL" id="RVU37011.1"/>
    </source>
</evidence>
<proteinExistence type="inferred from homology"/>
<name>A0A437QR76_9GAMM</name>
<accession>A0A437QR76</accession>
<gene>
    <name evidence="5" type="ORF">EOE67_11920</name>
</gene>
<keyword evidence="6" id="KW-1185">Reference proteome</keyword>
<dbReference type="Pfam" id="PF13302">
    <property type="entry name" value="Acetyltransf_3"/>
    <property type="match status" value="1"/>
</dbReference>
<dbReference type="RefSeq" id="WP_127699307.1">
    <property type="nucleotide sequence ID" value="NZ_SACS01000012.1"/>
</dbReference>
<dbReference type="Gene3D" id="3.40.630.30">
    <property type="match status" value="1"/>
</dbReference>
<comment type="similarity">
    <text evidence="3">Belongs to the acetyltransferase family. RimJ subfamily.</text>
</comment>
<dbReference type="InterPro" id="IPR051531">
    <property type="entry name" value="N-acetyltransferase"/>
</dbReference>
<dbReference type="InterPro" id="IPR016181">
    <property type="entry name" value="Acyl_CoA_acyltransferase"/>
</dbReference>
<evidence type="ECO:0000313" key="6">
    <source>
        <dbReference type="Proteomes" id="UP000283077"/>
    </source>
</evidence>
<dbReference type="EMBL" id="SACS01000012">
    <property type="protein sequence ID" value="RVU37011.1"/>
    <property type="molecule type" value="Genomic_DNA"/>
</dbReference>
<feature type="domain" description="N-acetyltransferase" evidence="4">
    <location>
        <begin position="1"/>
        <end position="164"/>
    </location>
</feature>
<dbReference type="GO" id="GO:0008999">
    <property type="term" value="F:protein-N-terminal-alanine acetyltransferase activity"/>
    <property type="evidence" value="ECO:0007669"/>
    <property type="project" value="TreeGrafter"/>
</dbReference>
<keyword evidence="2" id="KW-0012">Acyltransferase</keyword>
<keyword evidence="1 5" id="KW-0808">Transferase</keyword>
<dbReference type="PROSITE" id="PS51186">
    <property type="entry name" value="GNAT"/>
    <property type="match status" value="1"/>
</dbReference>
<evidence type="ECO:0000256" key="2">
    <source>
        <dbReference type="ARBA" id="ARBA00023315"/>
    </source>
</evidence>
<evidence type="ECO:0000256" key="3">
    <source>
        <dbReference type="ARBA" id="ARBA00038502"/>
    </source>
</evidence>
<protein>
    <submittedName>
        <fullName evidence="5">GNAT family N-acetyltransferase</fullName>
    </submittedName>
</protein>
<dbReference type="Proteomes" id="UP000283077">
    <property type="component" value="Unassembled WGS sequence"/>
</dbReference>
<dbReference type="OrthoDB" id="9801669at2"/>
<dbReference type="PANTHER" id="PTHR43792:SF8">
    <property type="entry name" value="[RIBOSOMAL PROTEIN US5]-ALANINE N-ACETYLTRANSFERASE"/>
    <property type="match status" value="1"/>
</dbReference>
<dbReference type="PANTHER" id="PTHR43792">
    <property type="entry name" value="GNAT FAMILY, PUTATIVE (AFU_ORTHOLOGUE AFUA_3G00765)-RELATED-RELATED"/>
    <property type="match status" value="1"/>
</dbReference>
<sequence length="179" mass="20028">MNIRLITKDDARQLADYYSTNAHHFHLSEPIRATDYYSAASLQARLSEYEEQHRLGSAAHFIGLDDGRVIAHCSLTNIVYGAFRACFIGYGVSKDFEGTGAMRKLCQAAILYAFEELELNRVMANYMPCNTRSGNLLQKLGFAKEGLAKKYLKINGCWEDHVLTSLVNPANLEQDALNG</sequence>
<dbReference type="CDD" id="cd04301">
    <property type="entry name" value="NAT_SF"/>
    <property type="match status" value="1"/>
</dbReference>
<reference evidence="5 6" key="1">
    <citation type="submission" date="2019-01" db="EMBL/GenBank/DDBJ databases">
        <authorList>
            <person name="Chen W.-M."/>
        </authorList>
    </citation>
    <scope>NUCLEOTIDE SEQUENCE [LARGE SCALE GENOMIC DNA]</scope>
    <source>
        <strain evidence="5 6">KYPC3</strain>
    </source>
</reference>
<dbReference type="GO" id="GO:0005737">
    <property type="term" value="C:cytoplasm"/>
    <property type="evidence" value="ECO:0007669"/>
    <property type="project" value="TreeGrafter"/>
</dbReference>